<evidence type="ECO:0000256" key="1">
    <source>
        <dbReference type="ARBA" id="ARBA00004651"/>
    </source>
</evidence>
<comment type="caution">
    <text evidence="6">Lacks conserved residue(s) required for the propagation of feature annotation.</text>
</comment>
<dbReference type="InterPro" id="IPR032816">
    <property type="entry name" value="VTT_dom"/>
</dbReference>
<evidence type="ECO:0000313" key="8">
    <source>
        <dbReference type="EMBL" id="GAJ39557.1"/>
    </source>
</evidence>
<accession>A0A023DE92</accession>
<dbReference type="OrthoDB" id="1651121at2"/>
<dbReference type="PANTHER" id="PTHR12677:SF55">
    <property type="entry name" value="UNDECAPRENYL PHOSPHATE TRANSPORTER SAOUHSC_00901-RELATED"/>
    <property type="match status" value="1"/>
</dbReference>
<comment type="similarity">
    <text evidence="6">Belongs to the TVP38/TMEM64 family.</text>
</comment>
<proteinExistence type="inferred from homology"/>
<keyword evidence="4 6" id="KW-1133">Transmembrane helix</keyword>
<keyword evidence="9" id="KW-1185">Reference proteome</keyword>
<evidence type="ECO:0000256" key="3">
    <source>
        <dbReference type="ARBA" id="ARBA00022692"/>
    </source>
</evidence>
<evidence type="ECO:0000259" key="7">
    <source>
        <dbReference type="Pfam" id="PF09335"/>
    </source>
</evidence>
<dbReference type="PANTHER" id="PTHR12677">
    <property type="entry name" value="GOLGI APPARATUS MEMBRANE PROTEIN TVP38-RELATED"/>
    <property type="match status" value="1"/>
</dbReference>
<dbReference type="InterPro" id="IPR015414">
    <property type="entry name" value="TMEM64"/>
</dbReference>
<evidence type="ECO:0000256" key="5">
    <source>
        <dbReference type="ARBA" id="ARBA00023136"/>
    </source>
</evidence>
<evidence type="ECO:0000313" key="9">
    <source>
        <dbReference type="Proteomes" id="UP000023561"/>
    </source>
</evidence>
<evidence type="ECO:0000256" key="4">
    <source>
        <dbReference type="ARBA" id="ARBA00022989"/>
    </source>
</evidence>
<comment type="caution">
    <text evidence="8">The sequence shown here is derived from an EMBL/GenBank/DDBJ whole genome shotgun (WGS) entry which is preliminary data.</text>
</comment>
<feature type="domain" description="VTT" evidence="7">
    <location>
        <begin position="44"/>
        <end position="161"/>
    </location>
</feature>
<dbReference type="AlphaFoldDB" id="A0A023DE92"/>
<organism evidence="8 9">
    <name type="scientific">Parageobacillus caldoxylosilyticus NBRC 107762</name>
    <dbReference type="NCBI Taxonomy" id="1220594"/>
    <lineage>
        <taxon>Bacteria</taxon>
        <taxon>Bacillati</taxon>
        <taxon>Bacillota</taxon>
        <taxon>Bacilli</taxon>
        <taxon>Bacillales</taxon>
        <taxon>Anoxybacillaceae</taxon>
        <taxon>Saccharococcus</taxon>
    </lineage>
</organism>
<dbReference type="GO" id="GO:0005886">
    <property type="term" value="C:plasma membrane"/>
    <property type="evidence" value="ECO:0007669"/>
    <property type="project" value="UniProtKB-SubCell"/>
</dbReference>
<dbReference type="Pfam" id="PF09335">
    <property type="entry name" value="VTT_dom"/>
    <property type="match status" value="1"/>
</dbReference>
<feature type="transmembrane region" description="Helical" evidence="6">
    <location>
        <begin position="27"/>
        <end position="51"/>
    </location>
</feature>
<dbReference type="RefSeq" id="WP_042408644.1">
    <property type="nucleotide sequence ID" value="NZ_BAWO01000022.1"/>
</dbReference>
<feature type="transmembrane region" description="Helical" evidence="6">
    <location>
        <begin position="142"/>
        <end position="164"/>
    </location>
</feature>
<keyword evidence="3 6" id="KW-0812">Transmembrane</keyword>
<feature type="transmembrane region" description="Helical" evidence="6">
    <location>
        <begin position="57"/>
        <end position="80"/>
    </location>
</feature>
<name>A0A023DE92_9BACL</name>
<feature type="transmembrane region" description="Helical" evidence="6">
    <location>
        <begin position="171"/>
        <end position="187"/>
    </location>
</feature>
<evidence type="ECO:0000256" key="6">
    <source>
        <dbReference type="RuleBase" id="RU366058"/>
    </source>
</evidence>
<keyword evidence="2 6" id="KW-1003">Cell membrane</keyword>
<protein>
    <recommendedName>
        <fullName evidence="6">TVP38/TMEM64 family membrane protein</fullName>
    </recommendedName>
</protein>
<comment type="subcellular location">
    <subcellularLocation>
        <location evidence="1 6">Cell membrane</location>
        <topology evidence="1 6">Multi-pass membrane protein</topology>
    </subcellularLocation>
</comment>
<dbReference type="EMBL" id="BAWO01000022">
    <property type="protein sequence ID" value="GAJ39557.1"/>
    <property type="molecule type" value="Genomic_DNA"/>
</dbReference>
<keyword evidence="5 6" id="KW-0472">Membrane</keyword>
<evidence type="ECO:0000256" key="2">
    <source>
        <dbReference type="ARBA" id="ARBA00022475"/>
    </source>
</evidence>
<sequence>MDIETIKHWFTLENVLLVLEQYRSFGVLPGIVATLLESFFPILPMFIFVMANAAAFGLWKGFLISWIGACLGSILVFWLTRKIGQKRFFRFVSRHRKVRKFMYWIERHGFGPVFLLYCFPFTPSAVVNIVAGLSRISRQQFVLAVLLGKMVMIFTISFIGYDIAALVKQPLRTIAIAVVIILLWYTGKRVEARFSLTEKQSNEGGAE</sequence>
<reference evidence="8 9" key="1">
    <citation type="submission" date="2014-04" db="EMBL/GenBank/DDBJ databases">
        <title>Whole genome shotgun sequence of Geobacillus caldoxylosilyticus NBRC 107762.</title>
        <authorList>
            <person name="Hosoyama A."/>
            <person name="Hosoyama Y."/>
            <person name="Katano-Makiyama Y."/>
            <person name="Tsuchikane K."/>
            <person name="Ohji S."/>
            <person name="Ichikawa N."/>
            <person name="Yamazoe A."/>
            <person name="Fujita N."/>
        </authorList>
    </citation>
    <scope>NUCLEOTIDE SEQUENCE [LARGE SCALE GENOMIC DNA]</scope>
    <source>
        <strain evidence="8 9">NBRC 107762</strain>
    </source>
</reference>
<gene>
    <name evidence="8" type="ORF">GCA01S_022_00360</name>
</gene>
<dbReference type="Proteomes" id="UP000023561">
    <property type="component" value="Unassembled WGS sequence"/>
</dbReference>